<evidence type="ECO:0000256" key="5">
    <source>
        <dbReference type="ARBA" id="ARBA00035648"/>
    </source>
</evidence>
<name>A0ABU7M061_9PROT</name>
<sequence>MTAPLSGMTGFARAEGALGAWHWVWEGRSVNGRGLEARFRLPPGHEALEPALRDAAKSVFSRGNIQFSLTLKRDENAQSVQIDTDKLAAIVEAGRPLVEAGTVAPPTLDGLLAIKGVLKSDDDDLREDERTALHTAMGTSFSTAADTLVAARREEGAALAAILADILAEIETLTAKAASSAATRPEAIRDRLKARLDELLGGEFPEERLAQEIAMLASKADVREEIDRLKAHIASARDLLAAGSPVGRKLDFLSQEFNREANTLCSKSGDSELTTIGLALKAAVEQFREQVQNVE</sequence>
<evidence type="ECO:0000256" key="4">
    <source>
        <dbReference type="ARBA" id="ARBA00022801"/>
    </source>
</evidence>
<comment type="similarity">
    <text evidence="5">Belongs to the YicC/YloC family.</text>
</comment>
<dbReference type="EMBL" id="JAZDRO010000004">
    <property type="protein sequence ID" value="MEE2567186.1"/>
    <property type="molecule type" value="Genomic_DNA"/>
</dbReference>
<dbReference type="InterPro" id="IPR013551">
    <property type="entry name" value="YicC-like_C"/>
</dbReference>
<evidence type="ECO:0000313" key="8">
    <source>
        <dbReference type="EMBL" id="MEE2567186.1"/>
    </source>
</evidence>
<keyword evidence="9" id="KW-1185">Reference proteome</keyword>
<evidence type="ECO:0000256" key="3">
    <source>
        <dbReference type="ARBA" id="ARBA00022759"/>
    </source>
</evidence>
<evidence type="ECO:0000256" key="2">
    <source>
        <dbReference type="ARBA" id="ARBA00022722"/>
    </source>
</evidence>
<dbReference type="GO" id="GO:0016787">
    <property type="term" value="F:hydrolase activity"/>
    <property type="evidence" value="ECO:0007669"/>
    <property type="project" value="UniProtKB-KW"/>
</dbReference>
<evidence type="ECO:0000313" key="9">
    <source>
        <dbReference type="Proteomes" id="UP001310692"/>
    </source>
</evidence>
<dbReference type="InterPro" id="IPR013527">
    <property type="entry name" value="YicC-like_N"/>
</dbReference>
<feature type="domain" description="Endoribonuclease YicC-like N-terminal" evidence="6">
    <location>
        <begin position="7"/>
        <end position="160"/>
    </location>
</feature>
<keyword evidence="2" id="KW-0540">Nuclease</keyword>
<gene>
    <name evidence="8" type="ORF">V0U35_10910</name>
</gene>
<dbReference type="Pfam" id="PF08340">
    <property type="entry name" value="YicC-like_C"/>
    <property type="match status" value="1"/>
</dbReference>
<dbReference type="Pfam" id="PF03755">
    <property type="entry name" value="YicC-like_N"/>
    <property type="match status" value="1"/>
</dbReference>
<accession>A0ABU7M061</accession>
<keyword evidence="4 8" id="KW-0378">Hydrolase</keyword>
<dbReference type="RefSeq" id="WP_330196746.1">
    <property type="nucleotide sequence ID" value="NZ_JAZDRO010000004.1"/>
</dbReference>
<evidence type="ECO:0000256" key="1">
    <source>
        <dbReference type="ARBA" id="ARBA00001968"/>
    </source>
</evidence>
<dbReference type="EC" id="3.1.-.-" evidence="8"/>
<dbReference type="InterPro" id="IPR005229">
    <property type="entry name" value="YicC/YloC-like"/>
</dbReference>
<protein>
    <submittedName>
        <fullName evidence="8">YicC/YloC family endoribonuclease</fullName>
        <ecNumber evidence="8">3.1.-.-</ecNumber>
    </submittedName>
</protein>
<evidence type="ECO:0000259" key="7">
    <source>
        <dbReference type="Pfam" id="PF08340"/>
    </source>
</evidence>
<keyword evidence="3" id="KW-0255">Endonuclease</keyword>
<dbReference type="PANTHER" id="PTHR30636">
    <property type="entry name" value="UPF0701 PROTEIN YICC"/>
    <property type="match status" value="1"/>
</dbReference>
<organism evidence="8 9">
    <name type="scientific">Hyphobacterium marinum</name>
    <dbReference type="NCBI Taxonomy" id="3116574"/>
    <lineage>
        <taxon>Bacteria</taxon>
        <taxon>Pseudomonadati</taxon>
        <taxon>Pseudomonadota</taxon>
        <taxon>Alphaproteobacteria</taxon>
        <taxon>Maricaulales</taxon>
        <taxon>Maricaulaceae</taxon>
        <taxon>Hyphobacterium</taxon>
    </lineage>
</organism>
<dbReference type="Proteomes" id="UP001310692">
    <property type="component" value="Unassembled WGS sequence"/>
</dbReference>
<comment type="cofactor">
    <cofactor evidence="1">
        <name>a divalent metal cation</name>
        <dbReference type="ChEBI" id="CHEBI:60240"/>
    </cofactor>
</comment>
<comment type="caution">
    <text evidence="8">The sequence shown here is derived from an EMBL/GenBank/DDBJ whole genome shotgun (WGS) entry which is preliminary data.</text>
</comment>
<evidence type="ECO:0000259" key="6">
    <source>
        <dbReference type="Pfam" id="PF03755"/>
    </source>
</evidence>
<feature type="domain" description="Endoribonuclease YicC-like C-terminal" evidence="7">
    <location>
        <begin position="181"/>
        <end position="295"/>
    </location>
</feature>
<reference evidence="8 9" key="1">
    <citation type="submission" date="2024-01" db="EMBL/GenBank/DDBJ databases">
        <title>Hyphobacterium bacterium isolated from marine sediment.</title>
        <authorList>
            <person name="Zhao S."/>
        </authorList>
    </citation>
    <scope>NUCLEOTIDE SEQUENCE [LARGE SCALE GENOMIC DNA]</scope>
    <source>
        <strain evidence="8 9">Y60-23</strain>
    </source>
</reference>
<dbReference type="PANTHER" id="PTHR30636:SF3">
    <property type="entry name" value="UPF0701 PROTEIN YICC"/>
    <property type="match status" value="1"/>
</dbReference>
<dbReference type="NCBIfam" id="TIGR00255">
    <property type="entry name" value="YicC/YloC family endoribonuclease"/>
    <property type="match status" value="1"/>
</dbReference>
<proteinExistence type="inferred from homology"/>